<dbReference type="OrthoDB" id="426293at2759"/>
<dbReference type="AlphaFoldDB" id="A0A1Y2A386"/>
<keyword evidence="1" id="KW-0677">Repeat</keyword>
<dbReference type="PANTHER" id="PTHR24126">
    <property type="entry name" value="ANKYRIN REPEAT, PH AND SEC7 DOMAIN CONTAINING PROTEIN SECG-RELATED"/>
    <property type="match status" value="1"/>
</dbReference>
<dbReference type="SMART" id="SM00248">
    <property type="entry name" value="ANK"/>
    <property type="match status" value="2"/>
</dbReference>
<gene>
    <name evidence="4" type="ORF">BCR34DRAFT_597351</name>
</gene>
<dbReference type="EMBL" id="MCFA01000015">
    <property type="protein sequence ID" value="ORY16966.1"/>
    <property type="molecule type" value="Genomic_DNA"/>
</dbReference>
<evidence type="ECO:0000313" key="4">
    <source>
        <dbReference type="EMBL" id="ORY16966.1"/>
    </source>
</evidence>
<dbReference type="SUPFAM" id="SSF48403">
    <property type="entry name" value="Ankyrin repeat"/>
    <property type="match status" value="1"/>
</dbReference>
<evidence type="ECO:0000256" key="3">
    <source>
        <dbReference type="PROSITE-ProRule" id="PRU00023"/>
    </source>
</evidence>
<comment type="caution">
    <text evidence="4">The sequence shown here is derived from an EMBL/GenBank/DDBJ whole genome shotgun (WGS) entry which is preliminary data.</text>
</comment>
<dbReference type="PROSITE" id="PS50297">
    <property type="entry name" value="ANK_REP_REGION"/>
    <property type="match status" value="1"/>
</dbReference>
<keyword evidence="5" id="KW-1185">Reference proteome</keyword>
<dbReference type="Pfam" id="PF12796">
    <property type="entry name" value="Ank_2"/>
    <property type="match status" value="1"/>
</dbReference>
<accession>A0A1Y2A386</accession>
<sequence>MLEQTTIEASSAALSNSITKIIFDVGKFARQIRDSRHDMNAINADLVAIKTFIEIIHDDFTARGGSFPSPLLEPVSGILNCCGGVIEEVQKTVMKFSASCVNGEEWETKAEDVSRIQESLETLRGTLDISLDHVSLYSILASPIEASPISPGTTTSRNDPDRILDLLKRNDAERRRIKRRSEDRALRLDRCLIELRICAEAVYEDSIASECRARSDSLDPDEAIEMREASRSLAPTPSSESRNSGVGAWLENLATQSTLDPVERAESVRTRASGKAGITFYAESTTSGSYTTAHNKRTTQPRNKGKQLPTIHSAKHIKVTRLTPTTITPDPEPPIPLSNLPLAHTDPHPHSNPAKPAKAKARRLRLSPDQKVALDWDLRNLSATATPAYVERVLREGGDPNVDDRDFGSLILRVSYKMTPDIIRLLVSYGADLLSVGPSPFSSPLHAAVLGKNLPNVQCLVELGAHIDALSPQEETPLHGAVKQMGSYAIAKFLLEAGADTEVGMPLQKALVASEADSRERSRMVELLMAHGVEGELGGMWRGRRGKGLSVLGLI</sequence>
<organism evidence="4 5">
    <name type="scientific">Clohesyomyces aquaticus</name>
    <dbReference type="NCBI Taxonomy" id="1231657"/>
    <lineage>
        <taxon>Eukaryota</taxon>
        <taxon>Fungi</taxon>
        <taxon>Dikarya</taxon>
        <taxon>Ascomycota</taxon>
        <taxon>Pezizomycotina</taxon>
        <taxon>Dothideomycetes</taxon>
        <taxon>Pleosporomycetidae</taxon>
        <taxon>Pleosporales</taxon>
        <taxon>Lindgomycetaceae</taxon>
        <taxon>Clohesyomyces</taxon>
    </lineage>
</organism>
<proteinExistence type="predicted"/>
<feature type="repeat" description="ANK" evidence="3">
    <location>
        <begin position="473"/>
        <end position="503"/>
    </location>
</feature>
<name>A0A1Y2A386_9PLEO</name>
<dbReference type="Proteomes" id="UP000193144">
    <property type="component" value="Unassembled WGS sequence"/>
</dbReference>
<dbReference type="InterPro" id="IPR002110">
    <property type="entry name" value="Ankyrin_rpt"/>
</dbReference>
<dbReference type="InterPro" id="IPR036770">
    <property type="entry name" value="Ankyrin_rpt-contain_sf"/>
</dbReference>
<reference evidence="4 5" key="1">
    <citation type="submission" date="2016-07" db="EMBL/GenBank/DDBJ databases">
        <title>Pervasive Adenine N6-methylation of Active Genes in Fungi.</title>
        <authorList>
            <consortium name="DOE Joint Genome Institute"/>
            <person name="Mondo S.J."/>
            <person name="Dannebaum R.O."/>
            <person name="Kuo R.C."/>
            <person name="Labutti K."/>
            <person name="Haridas S."/>
            <person name="Kuo A."/>
            <person name="Salamov A."/>
            <person name="Ahrendt S.R."/>
            <person name="Lipzen A."/>
            <person name="Sullivan W."/>
            <person name="Andreopoulos W.B."/>
            <person name="Clum A."/>
            <person name="Lindquist E."/>
            <person name="Daum C."/>
            <person name="Ramamoorthy G.K."/>
            <person name="Gryganskyi A."/>
            <person name="Culley D."/>
            <person name="Magnuson J.K."/>
            <person name="James T.Y."/>
            <person name="O'Malley M.A."/>
            <person name="Stajich J.E."/>
            <person name="Spatafora J.W."/>
            <person name="Visel A."/>
            <person name="Grigoriev I.V."/>
        </authorList>
    </citation>
    <scope>NUCLEOTIDE SEQUENCE [LARGE SCALE GENOMIC DNA]</scope>
    <source>
        <strain evidence="4 5">CBS 115471</strain>
    </source>
</reference>
<keyword evidence="2 3" id="KW-0040">ANK repeat</keyword>
<dbReference type="STRING" id="1231657.A0A1Y2A386"/>
<evidence type="ECO:0000256" key="1">
    <source>
        <dbReference type="ARBA" id="ARBA00022737"/>
    </source>
</evidence>
<evidence type="ECO:0000313" key="5">
    <source>
        <dbReference type="Proteomes" id="UP000193144"/>
    </source>
</evidence>
<protein>
    <submittedName>
        <fullName evidence="4">Uncharacterized protein</fullName>
    </submittedName>
</protein>
<dbReference type="PANTHER" id="PTHR24126:SF14">
    <property type="entry name" value="ANK_REP_REGION DOMAIN-CONTAINING PROTEIN"/>
    <property type="match status" value="1"/>
</dbReference>
<dbReference type="Gene3D" id="1.25.40.20">
    <property type="entry name" value="Ankyrin repeat-containing domain"/>
    <property type="match status" value="1"/>
</dbReference>
<evidence type="ECO:0000256" key="2">
    <source>
        <dbReference type="ARBA" id="ARBA00023043"/>
    </source>
</evidence>
<dbReference type="PROSITE" id="PS50088">
    <property type="entry name" value="ANK_REPEAT"/>
    <property type="match status" value="1"/>
</dbReference>